<gene>
    <name evidence="1" type="ORF">GMARGA_LOCUS33911</name>
</gene>
<reference evidence="1 2" key="1">
    <citation type="submission" date="2021-06" db="EMBL/GenBank/DDBJ databases">
        <authorList>
            <person name="Kallberg Y."/>
            <person name="Tangrot J."/>
            <person name="Rosling A."/>
        </authorList>
    </citation>
    <scope>NUCLEOTIDE SEQUENCE [LARGE SCALE GENOMIC DNA]</scope>
    <source>
        <strain evidence="1 2">120-4 pot B 10/14</strain>
    </source>
</reference>
<dbReference type="Proteomes" id="UP000789901">
    <property type="component" value="Unassembled WGS sequence"/>
</dbReference>
<evidence type="ECO:0000313" key="1">
    <source>
        <dbReference type="EMBL" id="CAG8838310.1"/>
    </source>
</evidence>
<comment type="caution">
    <text evidence="1">The sequence shown here is derived from an EMBL/GenBank/DDBJ whole genome shotgun (WGS) entry which is preliminary data.</text>
</comment>
<name>A0ABN7WQQ7_GIGMA</name>
<dbReference type="EMBL" id="CAJVQB010057757">
    <property type="protein sequence ID" value="CAG8838310.1"/>
    <property type="molecule type" value="Genomic_DNA"/>
</dbReference>
<feature type="non-terminal residue" evidence="1">
    <location>
        <position position="1"/>
    </location>
</feature>
<organism evidence="1 2">
    <name type="scientific">Gigaspora margarita</name>
    <dbReference type="NCBI Taxonomy" id="4874"/>
    <lineage>
        <taxon>Eukaryota</taxon>
        <taxon>Fungi</taxon>
        <taxon>Fungi incertae sedis</taxon>
        <taxon>Mucoromycota</taxon>
        <taxon>Glomeromycotina</taxon>
        <taxon>Glomeromycetes</taxon>
        <taxon>Diversisporales</taxon>
        <taxon>Gigasporaceae</taxon>
        <taxon>Gigaspora</taxon>
    </lineage>
</organism>
<sequence length="111" mass="12833">SKQTKCLKDAQKKMLILNNLSSNSECSNKIQFKEMQKAIDYLIIMLPSESKQCDYLDREYLKLINLTDKDFKNYRFAESSSISASNPAITNDSVLDLYNNEESDNAYKEDK</sequence>
<evidence type="ECO:0000313" key="2">
    <source>
        <dbReference type="Proteomes" id="UP000789901"/>
    </source>
</evidence>
<accession>A0ABN7WQQ7</accession>
<proteinExistence type="predicted"/>
<protein>
    <submittedName>
        <fullName evidence="1">22591_t:CDS:1</fullName>
    </submittedName>
</protein>
<keyword evidence="2" id="KW-1185">Reference proteome</keyword>
<feature type="non-terminal residue" evidence="1">
    <location>
        <position position="111"/>
    </location>
</feature>